<keyword evidence="7" id="KW-0016">Alginate biosynthesis</keyword>
<dbReference type="PANTHER" id="PTHR13285">
    <property type="entry name" value="ACYLTRANSFERASE"/>
    <property type="match status" value="1"/>
</dbReference>
<keyword evidence="8 12" id="KW-1133">Transmembrane helix</keyword>
<feature type="transmembrane region" description="Helical" evidence="12">
    <location>
        <begin position="42"/>
        <end position="64"/>
    </location>
</feature>
<evidence type="ECO:0000256" key="7">
    <source>
        <dbReference type="ARBA" id="ARBA00022841"/>
    </source>
</evidence>
<keyword evidence="6 12" id="KW-0812">Transmembrane</keyword>
<dbReference type="InterPro" id="IPR028362">
    <property type="entry name" value="AlgI"/>
</dbReference>
<evidence type="ECO:0000256" key="12">
    <source>
        <dbReference type="SAM" id="Phobius"/>
    </source>
</evidence>
<evidence type="ECO:0000256" key="2">
    <source>
        <dbReference type="ARBA" id="ARBA00005182"/>
    </source>
</evidence>
<evidence type="ECO:0000256" key="5">
    <source>
        <dbReference type="ARBA" id="ARBA00022475"/>
    </source>
</evidence>
<comment type="similarity">
    <text evidence="3 11">Belongs to the membrane-bound acyltransferase family.</text>
</comment>
<accession>A0A1G8E4J6</accession>
<keyword evidence="14" id="KW-1185">Reference proteome</keyword>
<name>A0A1G8E4J6_9PROT</name>
<feature type="transmembrane region" description="Helical" evidence="12">
    <location>
        <begin position="403"/>
        <end position="425"/>
    </location>
</feature>
<feature type="transmembrane region" description="Helical" evidence="12">
    <location>
        <begin position="437"/>
        <end position="456"/>
    </location>
</feature>
<feature type="transmembrane region" description="Helical" evidence="12">
    <location>
        <begin position="307"/>
        <end position="333"/>
    </location>
</feature>
<dbReference type="Proteomes" id="UP000217076">
    <property type="component" value="Unassembled WGS sequence"/>
</dbReference>
<dbReference type="PANTHER" id="PTHR13285:SF18">
    <property type="entry name" value="PROTEIN-CYSTEINE N-PALMITOYLTRANSFERASE RASP"/>
    <property type="match status" value="1"/>
</dbReference>
<dbReference type="PIRSF" id="PIRSF016636">
    <property type="entry name" value="AlgI_DltB"/>
    <property type="match status" value="1"/>
</dbReference>
<dbReference type="AlphaFoldDB" id="A0A1G8E4J6"/>
<feature type="transmembrane region" description="Helical" evidence="12">
    <location>
        <begin position="113"/>
        <end position="131"/>
    </location>
</feature>
<protein>
    <recommendedName>
        <fullName evidence="4">Probable alginate O-acetylase AlgI</fullName>
    </recommendedName>
    <alternativeName>
        <fullName evidence="10">Alginate biosynthesis protein AlgI</fullName>
    </alternativeName>
</protein>
<evidence type="ECO:0000256" key="3">
    <source>
        <dbReference type="ARBA" id="ARBA00010323"/>
    </source>
</evidence>
<comment type="pathway">
    <text evidence="2">Glycan biosynthesis; alginate biosynthesis.</text>
</comment>
<evidence type="ECO:0000313" key="14">
    <source>
        <dbReference type="Proteomes" id="UP000217076"/>
    </source>
</evidence>
<evidence type="ECO:0000256" key="9">
    <source>
        <dbReference type="ARBA" id="ARBA00023136"/>
    </source>
</evidence>
<dbReference type="GO" id="GO:0016746">
    <property type="term" value="F:acyltransferase activity"/>
    <property type="evidence" value="ECO:0007669"/>
    <property type="project" value="UniProtKB-KW"/>
</dbReference>
<evidence type="ECO:0000256" key="4">
    <source>
        <dbReference type="ARBA" id="ARBA00016084"/>
    </source>
</evidence>
<proteinExistence type="inferred from homology"/>
<reference evidence="14" key="1">
    <citation type="submission" date="2016-10" db="EMBL/GenBank/DDBJ databases">
        <authorList>
            <person name="Varghese N."/>
            <person name="Submissions S."/>
        </authorList>
    </citation>
    <scope>NUCLEOTIDE SEQUENCE [LARGE SCALE GENOMIC DNA]</scope>
    <source>
        <strain evidence="14">930I</strain>
    </source>
</reference>
<evidence type="ECO:0000256" key="11">
    <source>
        <dbReference type="PIRNR" id="PIRNR016636"/>
    </source>
</evidence>
<evidence type="ECO:0000256" key="8">
    <source>
        <dbReference type="ARBA" id="ARBA00022989"/>
    </source>
</evidence>
<feature type="transmembrane region" description="Helical" evidence="12">
    <location>
        <begin position="76"/>
        <end position="93"/>
    </location>
</feature>
<keyword evidence="11 13" id="KW-0808">Transferase</keyword>
<dbReference type="STRING" id="83401.SAMN05421742_10934"/>
<keyword evidence="11 13" id="KW-0012">Acyltransferase</keyword>
<evidence type="ECO:0000313" key="13">
    <source>
        <dbReference type="EMBL" id="SDH64868.1"/>
    </source>
</evidence>
<organism evidence="13 14">
    <name type="scientific">Roseospirillum parvum</name>
    <dbReference type="NCBI Taxonomy" id="83401"/>
    <lineage>
        <taxon>Bacteria</taxon>
        <taxon>Pseudomonadati</taxon>
        <taxon>Pseudomonadota</taxon>
        <taxon>Alphaproteobacteria</taxon>
        <taxon>Rhodospirillales</taxon>
        <taxon>Rhodospirillaceae</taxon>
        <taxon>Roseospirillum</taxon>
    </lineage>
</organism>
<dbReference type="GO" id="GO:0042121">
    <property type="term" value="P:alginic acid biosynthetic process"/>
    <property type="evidence" value="ECO:0007669"/>
    <property type="project" value="UniProtKB-KW"/>
</dbReference>
<gene>
    <name evidence="13" type="ORF">SAMN05421742_10934</name>
</gene>
<evidence type="ECO:0000256" key="1">
    <source>
        <dbReference type="ARBA" id="ARBA00004651"/>
    </source>
</evidence>
<evidence type="ECO:0000256" key="6">
    <source>
        <dbReference type="ARBA" id="ARBA00022692"/>
    </source>
</evidence>
<dbReference type="InterPro" id="IPR024194">
    <property type="entry name" value="Ac/AlaTfrase_AlgI/DltB"/>
</dbReference>
<dbReference type="GO" id="GO:0005886">
    <property type="term" value="C:plasma membrane"/>
    <property type="evidence" value="ECO:0007669"/>
    <property type="project" value="UniProtKB-SubCell"/>
</dbReference>
<feature type="transmembrane region" description="Helical" evidence="12">
    <location>
        <begin position="363"/>
        <end position="382"/>
    </location>
</feature>
<dbReference type="InterPro" id="IPR051085">
    <property type="entry name" value="MB_O-acyltransferase"/>
</dbReference>
<dbReference type="RefSeq" id="WP_092620762.1">
    <property type="nucleotide sequence ID" value="NZ_FNCV01000009.1"/>
</dbReference>
<keyword evidence="9 11" id="KW-0472">Membrane</keyword>
<dbReference type="Pfam" id="PF03062">
    <property type="entry name" value="MBOAT"/>
    <property type="match status" value="1"/>
</dbReference>
<dbReference type="InterPro" id="IPR004299">
    <property type="entry name" value="MBOAT_fam"/>
</dbReference>
<evidence type="ECO:0000256" key="10">
    <source>
        <dbReference type="ARBA" id="ARBA00031030"/>
    </source>
</evidence>
<dbReference type="EMBL" id="FNCV01000009">
    <property type="protein sequence ID" value="SDH64868.1"/>
    <property type="molecule type" value="Genomic_DNA"/>
</dbReference>
<keyword evidence="5 11" id="KW-1003">Cell membrane</keyword>
<dbReference type="OrthoDB" id="139172at2"/>
<comment type="subcellular location">
    <subcellularLocation>
        <location evidence="1">Cell membrane</location>
        <topology evidence="1">Multi-pass membrane protein</topology>
    </subcellularLocation>
</comment>
<sequence>MLFNSVQFLVFFAAVFVVYWHLPRRGQNLFLLAASYLFYGAWNWKFLGLILTTTVADYAAALIIANNPHRPMRRRVALASALAVNLGILGFFKYYNFFVEDVVGLVQLLGMDYLAPVLPIVLPVGISFYTFQSMSYTLDTWHGRLKPTPRFTDYALFVSFFPQLVAGPIERAPHLLGQIERPRAPRREQMGEGLLLLCLGLFKKVAVADHLGQFVDTALGQQTGWKLLIALYFFSFQIYCDFSGYSDIARGAARLLGFDLRTNFNRPYFARSLTEFWRRWHISLSTWFRDYVYTPLGGRHAPGYWPYANLMIVFLLSGLWHGAAFTFLIWGALHGGLLAAEKALAGWRKGHHEPPHGLNPRNLVAVFVTFHVVTAAWVFFRAPDLPFALDVFARLAAPADRPLAGLMPLAHGLGGLALLLLWEGFEDGWRRWLANPWRALPAACAVLLFTLLWGKLNGGQFIYFQF</sequence>
<feature type="transmembrane region" description="Helical" evidence="12">
    <location>
        <begin position="5"/>
        <end position="22"/>
    </location>
</feature>
<dbReference type="PIRSF" id="PIRSF500217">
    <property type="entry name" value="AlgI"/>
    <property type="match status" value="1"/>
</dbReference>